<sequence>MEIDWGVGRYEATGEMLLPVSEIVVGMAEPLARKTVVDVGCGTGNAALLAASRGAVVTGVDPAARLLEVARGRAAKAGLDVDFVVGNAASIPLPDHSADVVFSVFATIFAPDAEAAIAEMVRVTAPDGAIRFTAWPPEGPLVVINKIAGQFMAEAMGQPAGEQPERKALGWHDRDQLRAAFAPYGFDVEVERRELTFTGKSPADYLATSSEHPMAVSAAKALASLPNGADLEAELDARLLAATMELNEDRDGFRFSNDYVVVTARRG</sequence>
<evidence type="ECO:0000259" key="1">
    <source>
        <dbReference type="Pfam" id="PF08241"/>
    </source>
</evidence>
<protein>
    <submittedName>
        <fullName evidence="2">Methyltransferase domain-containing protein</fullName>
    </submittedName>
</protein>
<dbReference type="Gene3D" id="3.40.50.150">
    <property type="entry name" value="Vaccinia Virus protein VP39"/>
    <property type="match status" value="1"/>
</dbReference>
<accession>A0ABP4P6G4</accession>
<keyword evidence="3" id="KW-1185">Reference proteome</keyword>
<dbReference type="EMBL" id="BAAAOS010000019">
    <property type="protein sequence ID" value="GAA1574713.1"/>
    <property type="molecule type" value="Genomic_DNA"/>
</dbReference>
<dbReference type="Pfam" id="PF08241">
    <property type="entry name" value="Methyltransf_11"/>
    <property type="match status" value="1"/>
</dbReference>
<dbReference type="Proteomes" id="UP001500393">
    <property type="component" value="Unassembled WGS sequence"/>
</dbReference>
<comment type="caution">
    <text evidence="2">The sequence shown here is derived from an EMBL/GenBank/DDBJ whole genome shotgun (WGS) entry which is preliminary data.</text>
</comment>
<dbReference type="GO" id="GO:0032259">
    <property type="term" value="P:methylation"/>
    <property type="evidence" value="ECO:0007669"/>
    <property type="project" value="UniProtKB-KW"/>
</dbReference>
<dbReference type="GO" id="GO:0008168">
    <property type="term" value="F:methyltransferase activity"/>
    <property type="evidence" value="ECO:0007669"/>
    <property type="project" value="UniProtKB-KW"/>
</dbReference>
<dbReference type="CDD" id="cd02440">
    <property type="entry name" value="AdoMet_MTases"/>
    <property type="match status" value="1"/>
</dbReference>
<reference evidence="3" key="1">
    <citation type="journal article" date="2019" name="Int. J. Syst. Evol. Microbiol.">
        <title>The Global Catalogue of Microorganisms (GCM) 10K type strain sequencing project: providing services to taxonomists for standard genome sequencing and annotation.</title>
        <authorList>
            <consortium name="The Broad Institute Genomics Platform"/>
            <consortium name="The Broad Institute Genome Sequencing Center for Infectious Disease"/>
            <person name="Wu L."/>
            <person name="Ma J."/>
        </authorList>
    </citation>
    <scope>NUCLEOTIDE SEQUENCE [LARGE SCALE GENOMIC DNA]</scope>
    <source>
        <strain evidence="3">JCM 14969</strain>
    </source>
</reference>
<keyword evidence="2" id="KW-0808">Transferase</keyword>
<dbReference type="InterPro" id="IPR029063">
    <property type="entry name" value="SAM-dependent_MTases_sf"/>
</dbReference>
<dbReference type="RefSeq" id="WP_344214130.1">
    <property type="nucleotide sequence ID" value="NZ_BAAAOS010000019.1"/>
</dbReference>
<name>A0ABP4P6G4_9ACTN</name>
<dbReference type="PANTHER" id="PTHR43591">
    <property type="entry name" value="METHYLTRANSFERASE"/>
    <property type="match status" value="1"/>
</dbReference>
<feature type="domain" description="Methyltransferase type 11" evidence="1">
    <location>
        <begin position="37"/>
        <end position="130"/>
    </location>
</feature>
<organism evidence="2 3">
    <name type="scientific">Kribbella sancticallisti</name>
    <dbReference type="NCBI Taxonomy" id="460087"/>
    <lineage>
        <taxon>Bacteria</taxon>
        <taxon>Bacillati</taxon>
        <taxon>Actinomycetota</taxon>
        <taxon>Actinomycetes</taxon>
        <taxon>Propionibacteriales</taxon>
        <taxon>Kribbellaceae</taxon>
        <taxon>Kribbella</taxon>
    </lineage>
</organism>
<keyword evidence="2" id="KW-0489">Methyltransferase</keyword>
<proteinExistence type="predicted"/>
<dbReference type="InterPro" id="IPR013216">
    <property type="entry name" value="Methyltransf_11"/>
</dbReference>
<dbReference type="SUPFAM" id="SSF53335">
    <property type="entry name" value="S-adenosyl-L-methionine-dependent methyltransferases"/>
    <property type="match status" value="1"/>
</dbReference>
<evidence type="ECO:0000313" key="3">
    <source>
        <dbReference type="Proteomes" id="UP001500393"/>
    </source>
</evidence>
<evidence type="ECO:0000313" key="2">
    <source>
        <dbReference type="EMBL" id="GAA1574713.1"/>
    </source>
</evidence>
<gene>
    <name evidence="2" type="ORF">GCM10009789_30220</name>
</gene>
<dbReference type="PANTHER" id="PTHR43591:SF24">
    <property type="entry name" value="2-METHOXY-6-POLYPRENYL-1,4-BENZOQUINOL METHYLASE, MITOCHONDRIAL"/>
    <property type="match status" value="1"/>
</dbReference>